<organism evidence="3 4">
    <name type="scientific">Streptomyces qinglanensis</name>
    <dbReference type="NCBI Taxonomy" id="943816"/>
    <lineage>
        <taxon>Bacteria</taxon>
        <taxon>Bacillati</taxon>
        <taxon>Actinomycetota</taxon>
        <taxon>Actinomycetes</taxon>
        <taxon>Kitasatosporales</taxon>
        <taxon>Streptomycetaceae</taxon>
        <taxon>Streptomyces</taxon>
    </lineage>
</organism>
<dbReference type="InterPro" id="IPR041656">
    <property type="entry name" value="TPR_5"/>
</dbReference>
<dbReference type="Gene3D" id="1.25.40.10">
    <property type="entry name" value="Tetratricopeptide repeat domain"/>
    <property type="match status" value="1"/>
</dbReference>
<sequence>MDALVAERGADGFRAAIGELADEQPAGSPPAAFERACAFDSTGLPERAVPLYREALHGGLAGVRRRRAVIQLASSLRNLDRSAESEALLRAELDRGIGTDGSGGTDGTDSAGGARERAEVVALEDAVRAVLALALTDLGRSREAVPLLLTALAPHLPRYQRSMAGYARQLARRAED</sequence>
<dbReference type="PATRIC" id="fig|943816.4.peg.1918"/>
<dbReference type="AlphaFoldDB" id="A0A1E7KBA8"/>
<evidence type="ECO:0000313" key="4">
    <source>
        <dbReference type="Proteomes" id="UP000175829"/>
    </source>
</evidence>
<accession>A0A1E7KBA8</accession>
<evidence type="ECO:0000256" key="1">
    <source>
        <dbReference type="SAM" id="MobiDB-lite"/>
    </source>
</evidence>
<gene>
    <name evidence="3" type="ORF">AN217_12450</name>
</gene>
<feature type="domain" description="Tetratrico peptide repeat group 5" evidence="2">
    <location>
        <begin position="122"/>
        <end position="170"/>
    </location>
</feature>
<proteinExistence type="predicted"/>
<dbReference type="InterPro" id="IPR011990">
    <property type="entry name" value="TPR-like_helical_dom_sf"/>
</dbReference>
<feature type="domain" description="Tetratrico peptide repeat group 5" evidence="2">
    <location>
        <begin position="30"/>
        <end position="96"/>
    </location>
</feature>
<comment type="caution">
    <text evidence="3">The sequence shown here is derived from an EMBL/GenBank/DDBJ whole genome shotgun (WGS) entry which is preliminary data.</text>
</comment>
<name>A0A1E7KBA8_9ACTN</name>
<evidence type="ECO:0000259" key="2">
    <source>
        <dbReference type="Pfam" id="PF12688"/>
    </source>
</evidence>
<dbReference type="Pfam" id="PF12688">
    <property type="entry name" value="TPR_5"/>
    <property type="match status" value="2"/>
</dbReference>
<feature type="region of interest" description="Disordered" evidence="1">
    <location>
        <begin position="95"/>
        <end position="115"/>
    </location>
</feature>
<reference evidence="3 4" key="1">
    <citation type="journal article" date="2016" name="Front. Microbiol.">
        <title>Comparative Genomics Analysis of Streptomyces Species Reveals Their Adaptation to the Marine Environment and Their Diversity at the Genomic Level.</title>
        <authorList>
            <person name="Tian X."/>
            <person name="Zhang Z."/>
            <person name="Yang T."/>
            <person name="Chen M."/>
            <person name="Li J."/>
            <person name="Chen F."/>
            <person name="Yang J."/>
            <person name="Li W."/>
            <person name="Zhang B."/>
            <person name="Zhang Z."/>
            <person name="Wu J."/>
            <person name="Zhang C."/>
            <person name="Long L."/>
            <person name="Xiao J."/>
        </authorList>
    </citation>
    <scope>NUCLEOTIDE SEQUENCE [LARGE SCALE GENOMIC DNA]</scope>
    <source>
        <strain evidence="3 4">SCSIO M10379</strain>
    </source>
</reference>
<protein>
    <recommendedName>
        <fullName evidence="2">Tetratrico peptide repeat group 5 domain-containing protein</fullName>
    </recommendedName>
</protein>
<dbReference type="EMBL" id="LJGV01000022">
    <property type="protein sequence ID" value="OEV01223.1"/>
    <property type="molecule type" value="Genomic_DNA"/>
</dbReference>
<evidence type="ECO:0000313" key="3">
    <source>
        <dbReference type="EMBL" id="OEV01223.1"/>
    </source>
</evidence>
<dbReference type="Proteomes" id="UP000175829">
    <property type="component" value="Unassembled WGS sequence"/>
</dbReference>